<accession>A0A0F9FDC1</accession>
<feature type="non-terminal residue" evidence="1">
    <location>
        <position position="1"/>
    </location>
</feature>
<reference evidence="1" key="1">
    <citation type="journal article" date="2015" name="Nature">
        <title>Complex archaea that bridge the gap between prokaryotes and eukaryotes.</title>
        <authorList>
            <person name="Spang A."/>
            <person name="Saw J.H."/>
            <person name="Jorgensen S.L."/>
            <person name="Zaremba-Niedzwiedzka K."/>
            <person name="Martijn J."/>
            <person name="Lind A.E."/>
            <person name="van Eijk R."/>
            <person name="Schleper C."/>
            <person name="Guy L."/>
            <person name="Ettema T.J."/>
        </authorList>
    </citation>
    <scope>NUCLEOTIDE SEQUENCE</scope>
</reference>
<sequence>GYHDLTGPGITIADEALWLPTAAGVWRAGRRMARAGKFVEYTRLRPRYLRRPEAVRLWEKRHGPAGRA</sequence>
<dbReference type="AlphaFoldDB" id="A0A0F9FDC1"/>
<proteinExistence type="predicted"/>
<name>A0A0F9FDC1_9ZZZZ</name>
<gene>
    <name evidence="1" type="ORF">LCGC14_2044830</name>
</gene>
<comment type="caution">
    <text evidence="1">The sequence shown here is derived from an EMBL/GenBank/DDBJ whole genome shotgun (WGS) entry which is preliminary data.</text>
</comment>
<dbReference type="EMBL" id="LAZR01024042">
    <property type="protein sequence ID" value="KKL76441.1"/>
    <property type="molecule type" value="Genomic_DNA"/>
</dbReference>
<protein>
    <submittedName>
        <fullName evidence="1">Uncharacterized protein</fullName>
    </submittedName>
</protein>
<evidence type="ECO:0000313" key="1">
    <source>
        <dbReference type="EMBL" id="KKL76441.1"/>
    </source>
</evidence>
<organism evidence="1">
    <name type="scientific">marine sediment metagenome</name>
    <dbReference type="NCBI Taxonomy" id="412755"/>
    <lineage>
        <taxon>unclassified sequences</taxon>
        <taxon>metagenomes</taxon>
        <taxon>ecological metagenomes</taxon>
    </lineage>
</organism>